<gene>
    <name evidence="2" type="ORF">L596_007035</name>
</gene>
<dbReference type="OrthoDB" id="5833156at2759"/>
<reference evidence="2" key="3">
    <citation type="journal article" date="2019" name="G3 (Bethesda)">
        <title>Hybrid Assembly of the Genome of the Entomopathogenic Nematode Steinernema carpocapsae Identifies the X-Chromosome.</title>
        <authorList>
            <person name="Serra L."/>
            <person name="Macchietto M."/>
            <person name="Macias-Munoz A."/>
            <person name="McGill C.J."/>
            <person name="Rodriguez I.M."/>
            <person name="Rodriguez B."/>
            <person name="Murad R."/>
            <person name="Mortazavi A."/>
        </authorList>
    </citation>
    <scope>NUCLEOTIDE SEQUENCE</scope>
    <source>
        <strain evidence="2">ALL</strain>
    </source>
</reference>
<reference evidence="2" key="2">
    <citation type="journal article" date="2015" name="Genome Biol.">
        <title>Comparative genomics of Steinernema reveals deeply conserved gene regulatory networks.</title>
        <authorList>
            <person name="Dillman A.R."/>
            <person name="Macchietto M."/>
            <person name="Porter C.F."/>
            <person name="Rogers A."/>
            <person name="Williams B."/>
            <person name="Antoshechkin I."/>
            <person name="Lee M.M."/>
            <person name="Goodwin Z."/>
            <person name="Lu X."/>
            <person name="Lewis E.E."/>
            <person name="Goodrich-Blair H."/>
            <person name="Stock S.P."/>
            <person name="Adams B.J."/>
            <person name="Sternberg P.W."/>
            <person name="Mortazavi A."/>
        </authorList>
    </citation>
    <scope>NUCLEOTIDE SEQUENCE [LARGE SCALE GENOMIC DNA]</scope>
    <source>
        <strain evidence="2">ALL</strain>
    </source>
</reference>
<dbReference type="AlphaFoldDB" id="A0A4U5P829"/>
<feature type="compositionally biased region" description="Polar residues" evidence="1">
    <location>
        <begin position="7"/>
        <end position="30"/>
    </location>
</feature>
<accession>A0A4U5P829</accession>
<comment type="caution">
    <text evidence="2">The sequence shown here is derived from an EMBL/GenBank/DDBJ whole genome shotgun (WGS) entry which is preliminary data.</text>
</comment>
<dbReference type="EMBL" id="AZBU02000002">
    <property type="protein sequence ID" value="TKR92366.1"/>
    <property type="molecule type" value="Genomic_DNA"/>
</dbReference>
<feature type="region of interest" description="Disordered" evidence="1">
    <location>
        <begin position="1"/>
        <end position="57"/>
    </location>
</feature>
<proteinExistence type="predicted"/>
<evidence type="ECO:0000313" key="2">
    <source>
        <dbReference type="EMBL" id="TKR92366.1"/>
    </source>
</evidence>
<evidence type="ECO:0000256" key="1">
    <source>
        <dbReference type="SAM" id="MobiDB-lite"/>
    </source>
</evidence>
<protein>
    <submittedName>
        <fullName evidence="2">Uncharacterized protein</fullName>
    </submittedName>
</protein>
<reference evidence="2" key="1">
    <citation type="submission" date="2013-11" db="EMBL/GenBank/DDBJ databases">
        <authorList>
            <person name="Sternberg P."/>
            <person name="Dillman A."/>
            <person name="Macchietto M."/>
        </authorList>
    </citation>
    <scope>NUCLEOTIDE SEQUENCE</scope>
    <source>
        <strain evidence="2">ALL</strain>
    </source>
</reference>
<sequence>MVDPMASATTRRTYSDEPSTSLSSATTSREAMSLEADGGEGAHNQLPGQSIFPNLPTPVNGRIKTYGTAHRSFSRPYSAKTVFFYKEGDEHFASALEFDCSGGQCCSNPAFVGQLISRPSENRLFTAHVLCLATEFVQLWVFIFVCSPHNHVGWAYKEILGYDES</sequence>
<name>A0A4U5P829_STECR</name>
<organism evidence="2">
    <name type="scientific">Steinernema carpocapsae</name>
    <name type="common">Entomopathogenic nematode</name>
    <dbReference type="NCBI Taxonomy" id="34508"/>
    <lineage>
        <taxon>Eukaryota</taxon>
        <taxon>Metazoa</taxon>
        <taxon>Ecdysozoa</taxon>
        <taxon>Nematoda</taxon>
        <taxon>Chromadorea</taxon>
        <taxon>Rhabditida</taxon>
        <taxon>Tylenchina</taxon>
        <taxon>Panagrolaimomorpha</taxon>
        <taxon>Strongyloidoidea</taxon>
        <taxon>Steinernematidae</taxon>
        <taxon>Steinernema</taxon>
    </lineage>
</organism>